<evidence type="ECO:0000313" key="12">
    <source>
        <dbReference type="Proteomes" id="UP000694394"/>
    </source>
</evidence>
<gene>
    <name evidence="11" type="primary">DEFB124</name>
</gene>
<comment type="function">
    <text evidence="9">Has antibacterial activity.</text>
</comment>
<evidence type="ECO:0000256" key="6">
    <source>
        <dbReference type="ARBA" id="ARBA00022940"/>
    </source>
</evidence>
<dbReference type="RefSeq" id="XP_020137478.1">
    <property type="nucleotide sequence ID" value="XM_020281889.2"/>
</dbReference>
<feature type="signal peptide" evidence="9">
    <location>
        <begin position="1"/>
        <end position="22"/>
    </location>
</feature>
<comment type="subcellular location">
    <subcellularLocation>
        <location evidence="1 9">Secreted</location>
    </subcellularLocation>
</comment>
<dbReference type="Gene3D" id="3.10.360.10">
    <property type="entry name" value="Antimicrobial Peptide, Beta-defensin 2, Chain A"/>
    <property type="match status" value="1"/>
</dbReference>
<dbReference type="GO" id="GO:0090026">
    <property type="term" value="P:positive regulation of monocyte chemotaxis"/>
    <property type="evidence" value="ECO:0007669"/>
    <property type="project" value="TreeGrafter"/>
</dbReference>
<dbReference type="AlphaFoldDB" id="A0A8B7WQD7"/>
<sequence length="71" mass="8099">MAQLLLLIVALLVLGHVPPGRSEFKRCWRGQGACRTYCTRQESYMHLCPDGSLCCLSYEFKPMPVTKSEYD</sequence>
<dbReference type="GO" id="GO:0045087">
    <property type="term" value="P:innate immune response"/>
    <property type="evidence" value="ECO:0007669"/>
    <property type="project" value="InterPro"/>
</dbReference>
<dbReference type="PANTHER" id="PTHR47897:SF1">
    <property type="entry name" value="BETA-DEFENSIN 124"/>
    <property type="match status" value="1"/>
</dbReference>
<dbReference type="GO" id="GO:0042742">
    <property type="term" value="P:defense response to bacterium"/>
    <property type="evidence" value="ECO:0007669"/>
    <property type="project" value="UniProtKB-UniRule"/>
</dbReference>
<keyword evidence="5 9" id="KW-0732">Signal</keyword>
<feature type="chain" id="PRO_5044038296" description="Beta-defensin" evidence="9">
    <location>
        <begin position="23"/>
        <end position="71"/>
    </location>
</feature>
<accession>A0A8B7WQD7</accession>
<comment type="similarity">
    <text evidence="2 9">Belongs to the beta-defensin family.</text>
</comment>
<keyword evidence="8" id="KW-1015">Disulfide bond</keyword>
<dbReference type="GO" id="GO:0007249">
    <property type="term" value="P:canonical NF-kappaB signal transduction"/>
    <property type="evidence" value="ECO:0007669"/>
    <property type="project" value="TreeGrafter"/>
</dbReference>
<dbReference type="GO" id="GO:0005576">
    <property type="term" value="C:extracellular region"/>
    <property type="evidence" value="ECO:0007669"/>
    <property type="project" value="UniProtKB-SubCell"/>
</dbReference>
<reference evidence="11" key="2">
    <citation type="submission" date="2025-08" db="UniProtKB">
        <authorList>
            <consortium name="Ensembl"/>
        </authorList>
    </citation>
    <scope>IDENTIFICATION</scope>
</reference>
<dbReference type="InterPro" id="IPR025933">
    <property type="entry name" value="Beta_defensin_dom"/>
</dbReference>
<dbReference type="PANTHER" id="PTHR47897">
    <property type="entry name" value="BETA-DEFENSIN 124"/>
    <property type="match status" value="1"/>
</dbReference>
<evidence type="ECO:0000256" key="9">
    <source>
        <dbReference type="RuleBase" id="RU231113"/>
    </source>
</evidence>
<dbReference type="KEGG" id="mmur:105865798"/>
<dbReference type="Ensembl" id="ENSMICT00000029314.2">
    <property type="protein sequence ID" value="ENSMICP00000027145.1"/>
    <property type="gene ID" value="ENSMICG00000032367.2"/>
</dbReference>
<dbReference type="CTD" id="245937"/>
<evidence type="ECO:0000256" key="1">
    <source>
        <dbReference type="ARBA" id="ARBA00004613"/>
    </source>
</evidence>
<reference evidence="11" key="3">
    <citation type="submission" date="2025-09" db="UniProtKB">
        <authorList>
            <consortium name="Ensembl"/>
        </authorList>
    </citation>
    <scope>IDENTIFICATION</scope>
</reference>
<evidence type="ECO:0000256" key="7">
    <source>
        <dbReference type="ARBA" id="ARBA00023022"/>
    </source>
</evidence>
<keyword evidence="7 9" id="KW-0044">Antibiotic</keyword>
<name>A0A8B7WQD7_MICMU</name>
<feature type="domain" description="Beta-defensin" evidence="10">
    <location>
        <begin position="26"/>
        <end position="55"/>
    </location>
</feature>
<evidence type="ECO:0000256" key="4">
    <source>
        <dbReference type="ARBA" id="ARBA00022529"/>
    </source>
</evidence>
<evidence type="ECO:0000313" key="11">
    <source>
        <dbReference type="Ensembl" id="ENSMICP00000027145.1"/>
    </source>
</evidence>
<dbReference type="GO" id="GO:0071224">
    <property type="term" value="P:cellular response to peptidoglycan"/>
    <property type="evidence" value="ECO:0007669"/>
    <property type="project" value="TreeGrafter"/>
</dbReference>
<proteinExistence type="inferred from homology"/>
<dbReference type="GeneTree" id="ENSGT00530000064308"/>
<dbReference type="Pfam" id="PF13841">
    <property type="entry name" value="Defensin_beta_2"/>
    <property type="match status" value="1"/>
</dbReference>
<dbReference type="Proteomes" id="UP000694394">
    <property type="component" value="Chromosome 18"/>
</dbReference>
<keyword evidence="3 9" id="KW-0964">Secreted</keyword>
<keyword evidence="12" id="KW-1185">Reference proteome</keyword>
<keyword evidence="4 9" id="KW-0929">Antimicrobial</keyword>
<evidence type="ECO:0000259" key="10">
    <source>
        <dbReference type="Pfam" id="PF13841"/>
    </source>
</evidence>
<evidence type="ECO:0000256" key="8">
    <source>
        <dbReference type="ARBA" id="ARBA00023157"/>
    </source>
</evidence>
<evidence type="ECO:0000256" key="5">
    <source>
        <dbReference type="ARBA" id="ARBA00022729"/>
    </source>
</evidence>
<reference evidence="11" key="1">
    <citation type="submission" date="2016-12" db="EMBL/GenBank/DDBJ databases">
        <title>Mouse lemur reference genome and diversity panel.</title>
        <authorList>
            <person name="Harris R."/>
            <person name="Larsen P."/>
            <person name="Liu Y."/>
            <person name="Hughes D.S."/>
            <person name="Murali S."/>
            <person name="Raveendran M."/>
            <person name="Korchina V."/>
            <person name="Wang M."/>
            <person name="Jhangiani S."/>
            <person name="Bandaranaike D."/>
            <person name="Bellair M."/>
            <person name="Blankenburg K."/>
            <person name="Chao H."/>
            <person name="Dahdouli M."/>
            <person name="Dinh H."/>
            <person name="Doddapaneni H."/>
            <person name="English A."/>
            <person name="Firestine M."/>
            <person name="Gnanaolivu R."/>
            <person name="Gross S."/>
            <person name="Hernandez B."/>
            <person name="Javaid M."/>
            <person name="Jayaseelan J."/>
            <person name="Jones J."/>
            <person name="Khan Z."/>
            <person name="Kovar C."/>
            <person name="Kurapati P."/>
            <person name="Le B."/>
            <person name="Lee S."/>
            <person name="Li M."/>
            <person name="Mathew T."/>
            <person name="Narasimhan A."/>
            <person name="Ngo D."/>
            <person name="Nguyen L."/>
            <person name="Okwuonu G."/>
            <person name="Ongeri F."/>
            <person name="Osuji N."/>
            <person name="Pu L.-L."/>
            <person name="Puazo M."/>
            <person name="Quiroz J."/>
            <person name="Raj R."/>
            <person name="Rajbhandari K."/>
            <person name="Reid J.G."/>
            <person name="Santibanez J."/>
            <person name="Sexton D."/>
            <person name="Skinner E."/>
            <person name="Vee V."/>
            <person name="Weissenberger G."/>
            <person name="Wu Y."/>
            <person name="Xin Y."/>
            <person name="Han Y."/>
            <person name="Campbell C."/>
            <person name="Brown A."/>
            <person name="Sullivan B."/>
            <person name="Shelton J."/>
            <person name="Brown S."/>
            <person name="Dudchenko O."/>
            <person name="Machol I."/>
            <person name="Durand N."/>
            <person name="Shamim M."/>
            <person name="Lieberman A."/>
            <person name="Muzny D.M."/>
            <person name="Richards S."/>
            <person name="Yoder A."/>
            <person name="Worley K.C."/>
            <person name="Rogers J."/>
            <person name="Gibbs R.A."/>
        </authorList>
    </citation>
    <scope>NUCLEOTIDE SEQUENCE [LARGE SCALE GENOMIC DNA]</scope>
</reference>
<evidence type="ECO:0000256" key="2">
    <source>
        <dbReference type="ARBA" id="ARBA00007371"/>
    </source>
</evidence>
<dbReference type="GeneID" id="105865798"/>
<protein>
    <recommendedName>
        <fullName evidence="9">Beta-defensin</fullName>
    </recommendedName>
</protein>
<dbReference type="OrthoDB" id="9796954at2759"/>
<organism evidence="11 12">
    <name type="scientific">Microcebus murinus</name>
    <name type="common">Gray mouse lemur</name>
    <name type="synonym">Lemur murinus</name>
    <dbReference type="NCBI Taxonomy" id="30608"/>
    <lineage>
        <taxon>Eukaryota</taxon>
        <taxon>Metazoa</taxon>
        <taxon>Chordata</taxon>
        <taxon>Craniata</taxon>
        <taxon>Vertebrata</taxon>
        <taxon>Euteleostomi</taxon>
        <taxon>Mammalia</taxon>
        <taxon>Eutheria</taxon>
        <taxon>Euarchontoglires</taxon>
        <taxon>Primates</taxon>
        <taxon>Strepsirrhini</taxon>
        <taxon>Lemuriformes</taxon>
        <taxon>Cheirogaleidae</taxon>
        <taxon>Microcebus</taxon>
    </lineage>
</organism>
<dbReference type="GO" id="GO:0071651">
    <property type="term" value="P:positive regulation of chemokine (C-C motif) ligand 5 production"/>
    <property type="evidence" value="ECO:0007669"/>
    <property type="project" value="TreeGrafter"/>
</dbReference>
<keyword evidence="6 9" id="KW-0211">Defensin</keyword>
<evidence type="ECO:0000256" key="3">
    <source>
        <dbReference type="ARBA" id="ARBA00022525"/>
    </source>
</evidence>
<dbReference type="EMBL" id="ABDC03021647">
    <property type="status" value="NOT_ANNOTATED_CDS"/>
    <property type="molecule type" value="Genomic_DNA"/>
</dbReference>